<dbReference type="PIRSF" id="PIRSF006324">
    <property type="entry name" value="LeuE"/>
    <property type="match status" value="1"/>
</dbReference>
<dbReference type="PANTHER" id="PTHR30086:SF20">
    <property type="entry name" value="ARGININE EXPORTER PROTEIN ARGO-RELATED"/>
    <property type="match status" value="1"/>
</dbReference>
<evidence type="ECO:0000256" key="1">
    <source>
        <dbReference type="ARBA" id="ARBA00004651"/>
    </source>
</evidence>
<keyword evidence="2" id="KW-1003">Cell membrane</keyword>
<comment type="subcellular location">
    <subcellularLocation>
        <location evidence="1">Cell membrane</location>
        <topology evidence="1">Multi-pass membrane protein</topology>
    </subcellularLocation>
</comment>
<dbReference type="InterPro" id="IPR001123">
    <property type="entry name" value="LeuE-type"/>
</dbReference>
<dbReference type="GO" id="GO:0005886">
    <property type="term" value="C:plasma membrane"/>
    <property type="evidence" value="ECO:0007669"/>
    <property type="project" value="UniProtKB-SubCell"/>
</dbReference>
<dbReference type="GO" id="GO:0015171">
    <property type="term" value="F:amino acid transmembrane transporter activity"/>
    <property type="evidence" value="ECO:0007669"/>
    <property type="project" value="TreeGrafter"/>
</dbReference>
<evidence type="ECO:0000256" key="4">
    <source>
        <dbReference type="ARBA" id="ARBA00022989"/>
    </source>
</evidence>
<dbReference type="PANTHER" id="PTHR30086">
    <property type="entry name" value="ARGININE EXPORTER PROTEIN ARGO"/>
    <property type="match status" value="1"/>
</dbReference>
<evidence type="ECO:0000313" key="8">
    <source>
        <dbReference type="Proteomes" id="UP000324252"/>
    </source>
</evidence>
<feature type="transmembrane region" description="Helical" evidence="6">
    <location>
        <begin position="143"/>
        <end position="164"/>
    </location>
</feature>
<evidence type="ECO:0000256" key="6">
    <source>
        <dbReference type="SAM" id="Phobius"/>
    </source>
</evidence>
<keyword evidence="5 6" id="KW-0472">Membrane</keyword>
<dbReference type="OrthoDB" id="9804822at2"/>
<dbReference type="Pfam" id="PF01810">
    <property type="entry name" value="LysE"/>
    <property type="match status" value="1"/>
</dbReference>
<keyword evidence="4 6" id="KW-1133">Transmembrane helix</keyword>
<sequence length="205" mass="21413">MTPGFLALFLPACFALNAAPGPNNLLAFANASRLGFWPALLGGMGRLPAFTAMIALVALGLGALLAASETAFTAVKYAGAAYLVYVGWKLWRAPAPAGAGDTGHEARPFALARRDFLIAIGNPKAIAIFTAFFPQFVDFTQPVGAQFLVLGALFLALELGAVALYAGMGRLTGGFLTPLRLHRLNRGVGGFLIFSGLAMALDRGR</sequence>
<feature type="transmembrane region" description="Helical" evidence="6">
    <location>
        <begin position="116"/>
        <end position="137"/>
    </location>
</feature>
<feature type="transmembrane region" description="Helical" evidence="6">
    <location>
        <begin position="47"/>
        <end position="67"/>
    </location>
</feature>
<evidence type="ECO:0000313" key="7">
    <source>
        <dbReference type="EMBL" id="SHK12884.1"/>
    </source>
</evidence>
<accession>A0A1H0J887</accession>
<dbReference type="EMBL" id="FQZZ01000003">
    <property type="protein sequence ID" value="SHK12884.1"/>
    <property type="molecule type" value="Genomic_DNA"/>
</dbReference>
<keyword evidence="8" id="KW-1185">Reference proteome</keyword>
<keyword evidence="3 6" id="KW-0812">Transmembrane</keyword>
<dbReference type="AlphaFoldDB" id="A0A1H0J887"/>
<feature type="transmembrane region" description="Helical" evidence="6">
    <location>
        <begin position="184"/>
        <end position="201"/>
    </location>
</feature>
<proteinExistence type="predicted"/>
<dbReference type="Proteomes" id="UP000324252">
    <property type="component" value="Unassembled WGS sequence"/>
</dbReference>
<reference evidence="7 8" key="1">
    <citation type="submission" date="2016-11" db="EMBL/GenBank/DDBJ databases">
        <authorList>
            <person name="Varghese N."/>
            <person name="Submissions S."/>
        </authorList>
    </citation>
    <scope>NUCLEOTIDE SEQUENCE [LARGE SCALE GENOMIC DNA]</scope>
    <source>
        <strain evidence="7 8">DSM 29620</strain>
    </source>
</reference>
<evidence type="ECO:0000256" key="3">
    <source>
        <dbReference type="ARBA" id="ARBA00022692"/>
    </source>
</evidence>
<gene>
    <name evidence="7" type="ORF">SAMN05444142_103362</name>
</gene>
<evidence type="ECO:0000256" key="5">
    <source>
        <dbReference type="ARBA" id="ARBA00023136"/>
    </source>
</evidence>
<organism evidence="7 8">
    <name type="scientific">Lutimaribacter pacificus</name>
    <dbReference type="NCBI Taxonomy" id="391948"/>
    <lineage>
        <taxon>Bacteria</taxon>
        <taxon>Pseudomonadati</taxon>
        <taxon>Pseudomonadota</taxon>
        <taxon>Alphaproteobacteria</taxon>
        <taxon>Rhodobacterales</taxon>
        <taxon>Roseobacteraceae</taxon>
        <taxon>Lutimaribacter</taxon>
    </lineage>
</organism>
<protein>
    <submittedName>
        <fullName evidence="7">Threonine/homoserine/homoserine lactone efflux protein</fullName>
    </submittedName>
</protein>
<name>A0A1H0J887_9RHOB</name>
<evidence type="ECO:0000256" key="2">
    <source>
        <dbReference type="ARBA" id="ARBA00022475"/>
    </source>
</evidence>
<dbReference type="RefSeq" id="WP_149788777.1">
    <property type="nucleotide sequence ID" value="NZ_FNIO01000005.1"/>
</dbReference>